<keyword evidence="2" id="KW-1185">Reference proteome</keyword>
<reference evidence="1" key="1">
    <citation type="submission" date="2022-12" db="EMBL/GenBank/DDBJ databases">
        <title>Chromosome-level genome assembly of the bean flower thrips Megalurothrips usitatus.</title>
        <authorList>
            <person name="Ma L."/>
            <person name="Liu Q."/>
            <person name="Li H."/>
            <person name="Cai W."/>
        </authorList>
    </citation>
    <scope>NUCLEOTIDE SEQUENCE</scope>
    <source>
        <strain evidence="1">Cailab_2022a</strain>
    </source>
</reference>
<sequence>MSALFSDVMAHLMVALFATSLIRTLQVLVNSLDLRQVAPATLILGVFLPLATMSQTLTDASAAMSESAYRAAAEARDDEAVDVRRAMQLVMVAASRPACLAFKGFGPLSLRSAGAALKAWYQWVNLLVSISE</sequence>
<evidence type="ECO:0000313" key="2">
    <source>
        <dbReference type="Proteomes" id="UP001075354"/>
    </source>
</evidence>
<protein>
    <submittedName>
        <fullName evidence="1">Uncharacterized protein</fullName>
    </submittedName>
</protein>
<evidence type="ECO:0000313" key="1">
    <source>
        <dbReference type="EMBL" id="KAJ1529709.1"/>
    </source>
</evidence>
<organism evidence="1 2">
    <name type="scientific">Megalurothrips usitatus</name>
    <name type="common">bean blossom thrips</name>
    <dbReference type="NCBI Taxonomy" id="439358"/>
    <lineage>
        <taxon>Eukaryota</taxon>
        <taxon>Metazoa</taxon>
        <taxon>Ecdysozoa</taxon>
        <taxon>Arthropoda</taxon>
        <taxon>Hexapoda</taxon>
        <taxon>Insecta</taxon>
        <taxon>Pterygota</taxon>
        <taxon>Neoptera</taxon>
        <taxon>Paraneoptera</taxon>
        <taxon>Thysanoptera</taxon>
        <taxon>Terebrantia</taxon>
        <taxon>Thripoidea</taxon>
        <taxon>Thripidae</taxon>
        <taxon>Megalurothrips</taxon>
    </lineage>
</organism>
<dbReference type="Proteomes" id="UP001075354">
    <property type="component" value="Chromosome 3"/>
</dbReference>
<dbReference type="AlphaFoldDB" id="A0AAV7XU36"/>
<name>A0AAV7XU36_9NEOP</name>
<gene>
    <name evidence="1" type="ORF">ONE63_006463</name>
</gene>
<dbReference type="EMBL" id="JAPTSV010000003">
    <property type="protein sequence ID" value="KAJ1529709.1"/>
    <property type="molecule type" value="Genomic_DNA"/>
</dbReference>
<proteinExistence type="predicted"/>
<comment type="caution">
    <text evidence="1">The sequence shown here is derived from an EMBL/GenBank/DDBJ whole genome shotgun (WGS) entry which is preliminary data.</text>
</comment>
<accession>A0AAV7XU36</accession>